<dbReference type="PROSITE" id="PS00092">
    <property type="entry name" value="N6_MTASE"/>
    <property type="match status" value="1"/>
</dbReference>
<keyword evidence="1 5" id="KW-0489">Methyltransferase</keyword>
<organism evidence="5 6">
    <name type="scientific">Aeriscardovia aeriphila</name>
    <dbReference type="NCBI Taxonomy" id="218139"/>
    <lineage>
        <taxon>Bacteria</taxon>
        <taxon>Bacillati</taxon>
        <taxon>Actinomycetota</taxon>
        <taxon>Actinomycetes</taxon>
        <taxon>Bifidobacteriales</taxon>
        <taxon>Bifidobacteriaceae</taxon>
        <taxon>Aeriscardovia</taxon>
    </lineage>
</organism>
<feature type="region of interest" description="Disordered" evidence="4">
    <location>
        <begin position="386"/>
        <end position="408"/>
    </location>
</feature>
<reference evidence="5 6" key="1">
    <citation type="journal article" date="2017" name="BMC Genomics">
        <title>Comparative genomic and phylogenomic analyses of the Bifidobacteriaceae family.</title>
        <authorList>
            <person name="Lugli G.A."/>
            <person name="Milani C."/>
            <person name="Turroni F."/>
            <person name="Duranti S."/>
            <person name="Mancabelli L."/>
            <person name="Mangifesta M."/>
            <person name="Ferrario C."/>
            <person name="Modesto M."/>
            <person name="Mattarelli P."/>
            <person name="Jiri K."/>
            <person name="van Sinderen D."/>
            <person name="Ventura M."/>
        </authorList>
    </citation>
    <scope>NUCLEOTIDE SEQUENCE [LARGE SCALE GENOMIC DNA]</scope>
    <source>
        <strain evidence="5 6">LMG 21773</strain>
    </source>
</reference>
<dbReference type="AlphaFoldDB" id="A0A261FB22"/>
<dbReference type="GO" id="GO:0032259">
    <property type="term" value="P:methylation"/>
    <property type="evidence" value="ECO:0007669"/>
    <property type="project" value="UniProtKB-KW"/>
</dbReference>
<sequence>MAHPSSAFLEIISAPPSRLHTVVTALSQVLTDAGIEQASAGFEARELLAFSLAGKRFELSGQLLSRLRVWEVMNEPWGQVLAHARELFAQAQSEGSSAEVHAGTGVFQSGGNSSEADGELSEAAYEQLVRASFADVVSRRVNREPLQWILGYAPFRNLELQVGQGVFVPRPETELVVQAVLDEAARRLASDASTRAHMAQSAESGKSDEPYPLTIVDLCAGSGAIGLSIAQELPQALVVGVELSDGAFAYLRRNEKRYALPNFCGIQADVLADNLGKLLNETFAKLASKEQLTPGVDIVISNPPYLPTVRPIEQPEASSDPDMALYGGSADGMKFPQALIHHVASILKPGGFVAMEHDLTQGQAMREAYKNAGFEQIMTAQDYSGADRWSQAYQPQARAAGRRSESNE</sequence>
<dbReference type="PANTHER" id="PTHR18895:SF74">
    <property type="entry name" value="MTRF1L RELEASE FACTOR GLUTAMINE METHYLTRANSFERASE"/>
    <property type="match status" value="1"/>
</dbReference>
<evidence type="ECO:0000256" key="3">
    <source>
        <dbReference type="ARBA" id="ARBA00022691"/>
    </source>
</evidence>
<dbReference type="PANTHER" id="PTHR18895">
    <property type="entry name" value="HEMK METHYLTRANSFERASE"/>
    <property type="match status" value="1"/>
</dbReference>
<name>A0A261FB22_9BIFI</name>
<dbReference type="NCBIfam" id="TIGR00536">
    <property type="entry name" value="hemK_fam"/>
    <property type="match status" value="1"/>
</dbReference>
<dbReference type="InterPro" id="IPR050320">
    <property type="entry name" value="N5-glutamine_MTase"/>
</dbReference>
<dbReference type="InterPro" id="IPR004556">
    <property type="entry name" value="HemK-like"/>
</dbReference>
<dbReference type="Gene3D" id="3.40.50.150">
    <property type="entry name" value="Vaccinia Virus protein VP39"/>
    <property type="match status" value="1"/>
</dbReference>
<protein>
    <submittedName>
        <fullName evidence="5">Protein-(Glutamine-N5) methyltransferase</fullName>
    </submittedName>
</protein>
<dbReference type="CDD" id="cd02440">
    <property type="entry name" value="AdoMet_MTases"/>
    <property type="match status" value="1"/>
</dbReference>
<evidence type="ECO:0000313" key="6">
    <source>
        <dbReference type="Proteomes" id="UP000228976"/>
    </source>
</evidence>
<keyword evidence="2 5" id="KW-0808">Transferase</keyword>
<evidence type="ECO:0000313" key="5">
    <source>
        <dbReference type="EMBL" id="OZG56322.1"/>
    </source>
</evidence>
<accession>A0A261FB22</accession>
<keyword evidence="3" id="KW-0949">S-adenosyl-L-methionine</keyword>
<dbReference type="GO" id="GO:0003676">
    <property type="term" value="F:nucleic acid binding"/>
    <property type="evidence" value="ECO:0007669"/>
    <property type="project" value="InterPro"/>
</dbReference>
<dbReference type="OrthoDB" id="9800643at2"/>
<evidence type="ECO:0000256" key="4">
    <source>
        <dbReference type="SAM" id="MobiDB-lite"/>
    </source>
</evidence>
<evidence type="ECO:0000256" key="2">
    <source>
        <dbReference type="ARBA" id="ARBA00022679"/>
    </source>
</evidence>
<keyword evidence="6" id="KW-1185">Reference proteome</keyword>
<dbReference type="SUPFAM" id="SSF53335">
    <property type="entry name" value="S-adenosyl-L-methionine-dependent methyltransferases"/>
    <property type="match status" value="1"/>
</dbReference>
<evidence type="ECO:0000256" key="1">
    <source>
        <dbReference type="ARBA" id="ARBA00022603"/>
    </source>
</evidence>
<comment type="caution">
    <text evidence="5">The sequence shown here is derived from an EMBL/GenBank/DDBJ whole genome shotgun (WGS) entry which is preliminary data.</text>
</comment>
<dbReference type="Gene3D" id="1.10.8.10">
    <property type="entry name" value="DNA helicase RuvA subunit, C-terminal domain"/>
    <property type="match status" value="1"/>
</dbReference>
<dbReference type="RefSeq" id="WP_094689865.1">
    <property type="nucleotide sequence ID" value="NZ_JACBYZ010000001.1"/>
</dbReference>
<proteinExistence type="predicted"/>
<gene>
    <name evidence="5" type="ORF">AEAE_0810</name>
</gene>
<dbReference type="InterPro" id="IPR029063">
    <property type="entry name" value="SAM-dependent_MTases_sf"/>
</dbReference>
<dbReference type="EMBL" id="MWWU01000002">
    <property type="protein sequence ID" value="OZG56322.1"/>
    <property type="molecule type" value="Genomic_DNA"/>
</dbReference>
<dbReference type="InterPro" id="IPR002052">
    <property type="entry name" value="DNA_methylase_N6_adenine_CS"/>
</dbReference>
<dbReference type="GO" id="GO:0008276">
    <property type="term" value="F:protein methyltransferase activity"/>
    <property type="evidence" value="ECO:0007669"/>
    <property type="project" value="InterPro"/>
</dbReference>
<dbReference type="Proteomes" id="UP000228976">
    <property type="component" value="Unassembled WGS sequence"/>
</dbReference>